<sequence>MLTKERKVRLTEKEITKIKEAILSSDPSAEIILFGSRTDLNKKGGDIDILVISSKIGYKDRRKIKVNLFKELGDRKIDLIITHDPSKDIFTKLAYKYGVKL</sequence>
<dbReference type="EMBL" id="FZOB01000001">
    <property type="protein sequence ID" value="SNR60984.1"/>
    <property type="molecule type" value="Genomic_DNA"/>
</dbReference>
<name>A0A238XRM3_9BACT</name>
<dbReference type="RefSeq" id="WP_089322197.1">
    <property type="nucleotide sequence ID" value="NZ_FZOB01000001.1"/>
</dbReference>
<protein>
    <submittedName>
        <fullName evidence="2">Nucleotidyltransferase domain-containing protein</fullName>
    </submittedName>
</protein>
<dbReference type="GO" id="GO:0016779">
    <property type="term" value="F:nucleotidyltransferase activity"/>
    <property type="evidence" value="ECO:0007669"/>
    <property type="project" value="InterPro"/>
</dbReference>
<dbReference type="CDD" id="cd05403">
    <property type="entry name" value="NT_KNTase_like"/>
    <property type="match status" value="1"/>
</dbReference>
<dbReference type="SUPFAM" id="SSF81301">
    <property type="entry name" value="Nucleotidyltransferase"/>
    <property type="match status" value="1"/>
</dbReference>
<evidence type="ECO:0000313" key="2">
    <source>
        <dbReference type="EMBL" id="SNR60984.1"/>
    </source>
</evidence>
<gene>
    <name evidence="2" type="ORF">SAMN06265340_101165</name>
</gene>
<accession>A0A238XRM3</accession>
<dbReference type="InterPro" id="IPR043519">
    <property type="entry name" value="NT_sf"/>
</dbReference>
<reference evidence="3" key="1">
    <citation type="submission" date="2017-06" db="EMBL/GenBank/DDBJ databases">
        <authorList>
            <person name="Varghese N."/>
            <person name="Submissions S."/>
        </authorList>
    </citation>
    <scope>NUCLEOTIDE SEQUENCE [LARGE SCALE GENOMIC DNA]</scope>
    <source>
        <strain evidence="3">DSM 15668</strain>
    </source>
</reference>
<dbReference type="Pfam" id="PF01909">
    <property type="entry name" value="NTP_transf_2"/>
    <property type="match status" value="1"/>
</dbReference>
<feature type="domain" description="Polymerase nucleotidyl transferase" evidence="1">
    <location>
        <begin position="16"/>
        <end position="80"/>
    </location>
</feature>
<dbReference type="OrthoDB" id="14556at2"/>
<organism evidence="2 3">
    <name type="scientific">Desulfurobacterium atlanticum</name>
    <dbReference type="NCBI Taxonomy" id="240169"/>
    <lineage>
        <taxon>Bacteria</taxon>
        <taxon>Pseudomonadati</taxon>
        <taxon>Aquificota</taxon>
        <taxon>Aquificia</taxon>
        <taxon>Desulfurobacteriales</taxon>
        <taxon>Desulfurobacteriaceae</taxon>
        <taxon>Desulfurobacterium</taxon>
    </lineage>
</organism>
<evidence type="ECO:0000313" key="3">
    <source>
        <dbReference type="Proteomes" id="UP000198405"/>
    </source>
</evidence>
<dbReference type="AlphaFoldDB" id="A0A238XRM3"/>
<dbReference type="InterPro" id="IPR002934">
    <property type="entry name" value="Polymerase_NTP_transf_dom"/>
</dbReference>
<evidence type="ECO:0000259" key="1">
    <source>
        <dbReference type="Pfam" id="PF01909"/>
    </source>
</evidence>
<proteinExistence type="predicted"/>
<dbReference type="Proteomes" id="UP000198405">
    <property type="component" value="Unassembled WGS sequence"/>
</dbReference>
<keyword evidence="3" id="KW-1185">Reference proteome</keyword>
<dbReference type="Gene3D" id="3.30.460.10">
    <property type="entry name" value="Beta Polymerase, domain 2"/>
    <property type="match status" value="1"/>
</dbReference>
<keyword evidence="2" id="KW-0808">Transferase</keyword>